<reference evidence="2" key="1">
    <citation type="journal article" date="2014" name="PLoS ONE">
        <title>Transcriptome-Based Identification of ABC Transporters in the Western Tarnished Plant Bug Lygus hesperus.</title>
        <authorList>
            <person name="Hull J.J."/>
            <person name="Chaney K."/>
            <person name="Geib S.M."/>
            <person name="Fabrick J.A."/>
            <person name="Brent C.S."/>
            <person name="Walsh D."/>
            <person name="Lavine L.C."/>
        </authorList>
    </citation>
    <scope>NUCLEOTIDE SEQUENCE</scope>
</reference>
<dbReference type="AlphaFoldDB" id="A0A0A9XEB3"/>
<reference evidence="2" key="2">
    <citation type="submission" date="2014-07" db="EMBL/GenBank/DDBJ databases">
        <authorList>
            <person name="Hull J."/>
        </authorList>
    </citation>
    <scope>NUCLEOTIDE SEQUENCE</scope>
</reference>
<gene>
    <name evidence="2" type="primary">cysS_0</name>
    <name evidence="2" type="ORF">CM83_3838</name>
</gene>
<proteinExistence type="predicted"/>
<dbReference type="GO" id="GO:0016874">
    <property type="term" value="F:ligase activity"/>
    <property type="evidence" value="ECO:0007669"/>
    <property type="project" value="UniProtKB-KW"/>
</dbReference>
<accession>A0A0A9XEB3</accession>
<dbReference type="EMBL" id="GBHO01025608">
    <property type="protein sequence ID" value="JAG17996.1"/>
    <property type="molecule type" value="Transcribed_RNA"/>
</dbReference>
<evidence type="ECO:0000313" key="2">
    <source>
        <dbReference type="EMBL" id="JAG17996.1"/>
    </source>
</evidence>
<feature type="non-terminal residue" evidence="2">
    <location>
        <position position="157"/>
    </location>
</feature>
<sequence>KSLTKELYMLINTETLKQVENKRILSNMIFRTAMPHIASSALQDLSQVGELIDKIEKWAIRVYSPGISTSKRSWMLYDRDPRWYPDCIGRYRCKKINDYDIYAGSRDIPWKYLPNSNVESWLASNIHYVDAKKSQNTDDNSCNSQTTSHNTTVNAQR</sequence>
<feature type="region of interest" description="Disordered" evidence="1">
    <location>
        <begin position="134"/>
        <end position="157"/>
    </location>
</feature>
<feature type="compositionally biased region" description="Polar residues" evidence="1">
    <location>
        <begin position="137"/>
        <end position="157"/>
    </location>
</feature>
<name>A0A0A9XEB3_LYGHE</name>
<keyword evidence="2" id="KW-0436">Ligase</keyword>
<feature type="non-terminal residue" evidence="2">
    <location>
        <position position="1"/>
    </location>
</feature>
<protein>
    <submittedName>
        <fullName evidence="2">Cysteine--tRNA ligase</fullName>
    </submittedName>
</protein>
<organism evidence="2">
    <name type="scientific">Lygus hesperus</name>
    <name type="common">Western plant bug</name>
    <dbReference type="NCBI Taxonomy" id="30085"/>
    <lineage>
        <taxon>Eukaryota</taxon>
        <taxon>Metazoa</taxon>
        <taxon>Ecdysozoa</taxon>
        <taxon>Arthropoda</taxon>
        <taxon>Hexapoda</taxon>
        <taxon>Insecta</taxon>
        <taxon>Pterygota</taxon>
        <taxon>Neoptera</taxon>
        <taxon>Paraneoptera</taxon>
        <taxon>Hemiptera</taxon>
        <taxon>Heteroptera</taxon>
        <taxon>Panheteroptera</taxon>
        <taxon>Cimicomorpha</taxon>
        <taxon>Miridae</taxon>
        <taxon>Mirini</taxon>
        <taxon>Lygus</taxon>
    </lineage>
</organism>
<evidence type="ECO:0000256" key="1">
    <source>
        <dbReference type="SAM" id="MobiDB-lite"/>
    </source>
</evidence>